<evidence type="ECO:0000313" key="1">
    <source>
        <dbReference type="EMBL" id="KAJ8375714.1"/>
    </source>
</evidence>
<keyword evidence="2" id="KW-1185">Reference proteome</keyword>
<sequence length="77" mass="8395">MVQRLTVHPYRGLQIIHDFTITLRSWDKPSNYPFNGSSQYYDCTLSAAHQIGGSSQSYRCSSLRSAAHQSGGGTGGS</sequence>
<name>A0A9Q1G6E0_SYNKA</name>
<proteinExistence type="predicted"/>
<reference evidence="1" key="1">
    <citation type="journal article" date="2023" name="Science">
        <title>Genome structures resolve the early diversification of teleost fishes.</title>
        <authorList>
            <person name="Parey E."/>
            <person name="Louis A."/>
            <person name="Montfort J."/>
            <person name="Bouchez O."/>
            <person name="Roques C."/>
            <person name="Iampietro C."/>
            <person name="Lluch J."/>
            <person name="Castinel A."/>
            <person name="Donnadieu C."/>
            <person name="Desvignes T."/>
            <person name="Floi Bucao C."/>
            <person name="Jouanno E."/>
            <person name="Wen M."/>
            <person name="Mejri S."/>
            <person name="Dirks R."/>
            <person name="Jansen H."/>
            <person name="Henkel C."/>
            <person name="Chen W.J."/>
            <person name="Zahm M."/>
            <person name="Cabau C."/>
            <person name="Klopp C."/>
            <person name="Thompson A.W."/>
            <person name="Robinson-Rechavi M."/>
            <person name="Braasch I."/>
            <person name="Lecointre G."/>
            <person name="Bobe J."/>
            <person name="Postlethwait J.H."/>
            <person name="Berthelot C."/>
            <person name="Roest Crollius H."/>
            <person name="Guiguen Y."/>
        </authorList>
    </citation>
    <scope>NUCLEOTIDE SEQUENCE</scope>
    <source>
        <strain evidence="1">WJC10195</strain>
    </source>
</reference>
<evidence type="ECO:0000313" key="2">
    <source>
        <dbReference type="Proteomes" id="UP001152622"/>
    </source>
</evidence>
<protein>
    <submittedName>
        <fullName evidence="1">Uncharacterized protein</fullName>
    </submittedName>
</protein>
<dbReference type="AlphaFoldDB" id="A0A9Q1G6E0"/>
<dbReference type="Proteomes" id="UP001152622">
    <property type="component" value="Chromosome 2"/>
</dbReference>
<dbReference type="EMBL" id="JAINUF010000002">
    <property type="protein sequence ID" value="KAJ8375714.1"/>
    <property type="molecule type" value="Genomic_DNA"/>
</dbReference>
<accession>A0A9Q1G6E0</accession>
<organism evidence="1 2">
    <name type="scientific">Synaphobranchus kaupii</name>
    <name type="common">Kaup's arrowtooth eel</name>
    <dbReference type="NCBI Taxonomy" id="118154"/>
    <lineage>
        <taxon>Eukaryota</taxon>
        <taxon>Metazoa</taxon>
        <taxon>Chordata</taxon>
        <taxon>Craniata</taxon>
        <taxon>Vertebrata</taxon>
        <taxon>Euteleostomi</taxon>
        <taxon>Actinopterygii</taxon>
        <taxon>Neopterygii</taxon>
        <taxon>Teleostei</taxon>
        <taxon>Anguilliformes</taxon>
        <taxon>Synaphobranchidae</taxon>
        <taxon>Synaphobranchus</taxon>
    </lineage>
</organism>
<comment type="caution">
    <text evidence="1">The sequence shown here is derived from an EMBL/GenBank/DDBJ whole genome shotgun (WGS) entry which is preliminary data.</text>
</comment>
<gene>
    <name evidence="1" type="ORF">SKAU_G00062940</name>
</gene>